<accession>A0A8H3G8Y9</accession>
<organism evidence="1 2">
    <name type="scientific">Imshaugia aleurites</name>
    <dbReference type="NCBI Taxonomy" id="172621"/>
    <lineage>
        <taxon>Eukaryota</taxon>
        <taxon>Fungi</taxon>
        <taxon>Dikarya</taxon>
        <taxon>Ascomycota</taxon>
        <taxon>Pezizomycotina</taxon>
        <taxon>Lecanoromycetes</taxon>
        <taxon>OSLEUM clade</taxon>
        <taxon>Lecanoromycetidae</taxon>
        <taxon>Lecanorales</taxon>
        <taxon>Lecanorineae</taxon>
        <taxon>Parmeliaceae</taxon>
        <taxon>Imshaugia</taxon>
    </lineage>
</organism>
<dbReference type="InterPro" id="IPR032675">
    <property type="entry name" value="LRR_dom_sf"/>
</dbReference>
<protein>
    <recommendedName>
        <fullName evidence="3">F-box domain-containing protein</fullName>
    </recommendedName>
</protein>
<reference evidence="1" key="1">
    <citation type="submission" date="2021-03" db="EMBL/GenBank/DDBJ databases">
        <authorList>
            <person name="Tagirdzhanova G."/>
        </authorList>
    </citation>
    <scope>NUCLEOTIDE SEQUENCE</scope>
</reference>
<comment type="caution">
    <text evidence="1">The sequence shown here is derived from an EMBL/GenBank/DDBJ whole genome shotgun (WGS) entry which is preliminary data.</text>
</comment>
<proteinExistence type="predicted"/>
<dbReference type="Gene3D" id="3.80.10.10">
    <property type="entry name" value="Ribonuclease Inhibitor"/>
    <property type="match status" value="1"/>
</dbReference>
<evidence type="ECO:0000313" key="1">
    <source>
        <dbReference type="EMBL" id="CAF9935263.1"/>
    </source>
</evidence>
<evidence type="ECO:0000313" key="2">
    <source>
        <dbReference type="Proteomes" id="UP000664534"/>
    </source>
</evidence>
<dbReference type="EMBL" id="CAJPDT010000082">
    <property type="protein sequence ID" value="CAF9935263.1"/>
    <property type="molecule type" value="Genomic_DNA"/>
</dbReference>
<keyword evidence="2" id="KW-1185">Reference proteome</keyword>
<evidence type="ECO:0008006" key="3">
    <source>
        <dbReference type="Google" id="ProtNLM"/>
    </source>
</evidence>
<dbReference type="OrthoDB" id="5422579at2759"/>
<name>A0A8H3G8Y9_9LECA</name>
<dbReference type="Proteomes" id="UP000664534">
    <property type="component" value="Unassembled WGS sequence"/>
</dbReference>
<gene>
    <name evidence="1" type="ORF">IMSHALPRED_010164</name>
</gene>
<sequence length="455" mass="50696">MELLPLEIMAEVCSFSDFGSLKKIRLVSTAFAQIAPRYLFEEIYVTLIPEYLDKLTEVAIHPTLRFHVRTLFFDYDILNEEFAEYDVWKAEVDSGGPISIGGGPGAEVNAPADLDCSHQNFCRLLSSQKALFDGRMDLEFLIAAFALLPNLRDIYSMAMQSSTTPYYSIRRRKNGMDPVLSALQRDTLLPKPFVDTSVSTQTGLSRPLASLLSGLGLTRKQIYSIVVADIAWSFWKQDGPSGFQHVGQELIDAAFQQLKNMYVILVVDAYDLEVRLQGMLPLSISTFIGAAKRLQWLTLEFGCYAKDEDGAGFDNNIATRSPRAGQLFAKLTLPCLVTLHFGNCILTEEILIGFMKRHSTTLKYLHLVEVDLDNQSMESTSWAETLKQIAPILALETVNLLALRSDDIENVIVADTNGEACNSRVDAYCKGLTRFLRNRGQTGCPRILDFAAPTG</sequence>
<dbReference type="AlphaFoldDB" id="A0A8H3G8Y9"/>